<dbReference type="FunCoup" id="D8R8R9">
    <property type="interactions" value="683"/>
</dbReference>
<protein>
    <submittedName>
        <fullName evidence="3">Uncharacterized protein</fullName>
    </submittedName>
</protein>
<dbReference type="InParanoid" id="D8R8R9"/>
<dbReference type="KEGG" id="smo:SELMODRAFT_408586"/>
<dbReference type="PANTHER" id="PTHR35761:SF1">
    <property type="entry name" value="PROTEIN SENSITIVE TO UV 2"/>
    <property type="match status" value="1"/>
</dbReference>
<dbReference type="InterPro" id="IPR016024">
    <property type="entry name" value="ARM-type_fold"/>
</dbReference>
<feature type="region of interest" description="Disordered" evidence="2">
    <location>
        <begin position="161"/>
        <end position="189"/>
    </location>
</feature>
<dbReference type="Gramene" id="EFJ31746">
    <property type="protein sequence ID" value="EFJ31746"/>
    <property type="gene ID" value="SELMODRAFT_408586"/>
</dbReference>
<dbReference type="InterPro" id="IPR044952">
    <property type="entry name" value="SUV2"/>
</dbReference>
<keyword evidence="1" id="KW-0175">Coiled coil</keyword>
<dbReference type="GO" id="GO:0006974">
    <property type="term" value="P:DNA damage response"/>
    <property type="evidence" value="ECO:0007669"/>
    <property type="project" value="InterPro"/>
</dbReference>
<dbReference type="AlphaFoldDB" id="D8R8R9"/>
<accession>D8R8R9</accession>
<name>D8R8R9_SELML</name>
<reference evidence="3 4" key="1">
    <citation type="journal article" date="2011" name="Science">
        <title>The Selaginella genome identifies genetic changes associated with the evolution of vascular plants.</title>
        <authorList>
            <person name="Banks J.A."/>
            <person name="Nishiyama T."/>
            <person name="Hasebe M."/>
            <person name="Bowman J.L."/>
            <person name="Gribskov M."/>
            <person name="dePamphilis C."/>
            <person name="Albert V.A."/>
            <person name="Aono N."/>
            <person name="Aoyama T."/>
            <person name="Ambrose B.A."/>
            <person name="Ashton N.W."/>
            <person name="Axtell M.J."/>
            <person name="Barker E."/>
            <person name="Barker M.S."/>
            <person name="Bennetzen J.L."/>
            <person name="Bonawitz N.D."/>
            <person name="Chapple C."/>
            <person name="Cheng C."/>
            <person name="Correa L.G."/>
            <person name="Dacre M."/>
            <person name="DeBarry J."/>
            <person name="Dreyer I."/>
            <person name="Elias M."/>
            <person name="Engstrom E.M."/>
            <person name="Estelle M."/>
            <person name="Feng L."/>
            <person name="Finet C."/>
            <person name="Floyd S.K."/>
            <person name="Frommer W.B."/>
            <person name="Fujita T."/>
            <person name="Gramzow L."/>
            <person name="Gutensohn M."/>
            <person name="Harholt J."/>
            <person name="Hattori M."/>
            <person name="Heyl A."/>
            <person name="Hirai T."/>
            <person name="Hiwatashi Y."/>
            <person name="Ishikawa M."/>
            <person name="Iwata M."/>
            <person name="Karol K.G."/>
            <person name="Koehler B."/>
            <person name="Kolukisaoglu U."/>
            <person name="Kubo M."/>
            <person name="Kurata T."/>
            <person name="Lalonde S."/>
            <person name="Li K."/>
            <person name="Li Y."/>
            <person name="Litt A."/>
            <person name="Lyons E."/>
            <person name="Manning G."/>
            <person name="Maruyama T."/>
            <person name="Michael T.P."/>
            <person name="Mikami K."/>
            <person name="Miyazaki S."/>
            <person name="Morinaga S."/>
            <person name="Murata T."/>
            <person name="Mueller-Roeber B."/>
            <person name="Nelson D.R."/>
            <person name="Obara M."/>
            <person name="Oguri Y."/>
            <person name="Olmstead R.G."/>
            <person name="Onodera N."/>
            <person name="Petersen B.L."/>
            <person name="Pils B."/>
            <person name="Prigge M."/>
            <person name="Rensing S.A."/>
            <person name="Riano-Pachon D.M."/>
            <person name="Roberts A.W."/>
            <person name="Sato Y."/>
            <person name="Scheller H.V."/>
            <person name="Schulz B."/>
            <person name="Schulz C."/>
            <person name="Shakirov E.V."/>
            <person name="Shibagaki N."/>
            <person name="Shinohara N."/>
            <person name="Shippen D.E."/>
            <person name="Soerensen I."/>
            <person name="Sotooka R."/>
            <person name="Sugimoto N."/>
            <person name="Sugita M."/>
            <person name="Sumikawa N."/>
            <person name="Tanurdzic M."/>
            <person name="Theissen G."/>
            <person name="Ulvskov P."/>
            <person name="Wakazuki S."/>
            <person name="Weng J.K."/>
            <person name="Willats W.W."/>
            <person name="Wipf D."/>
            <person name="Wolf P.G."/>
            <person name="Yang L."/>
            <person name="Zimmer A.D."/>
            <person name="Zhu Q."/>
            <person name="Mitros T."/>
            <person name="Hellsten U."/>
            <person name="Loque D."/>
            <person name="Otillar R."/>
            <person name="Salamov A."/>
            <person name="Schmutz J."/>
            <person name="Shapiro H."/>
            <person name="Lindquist E."/>
            <person name="Lucas S."/>
            <person name="Rokhsar D."/>
            <person name="Grigoriev I.V."/>
        </authorList>
    </citation>
    <scope>NUCLEOTIDE SEQUENCE [LARGE SCALE GENOMIC DNA]</scope>
</reference>
<dbReference type="PANTHER" id="PTHR35761">
    <property type="entry name" value="ATR INTERACTING PROTEIN"/>
    <property type="match status" value="1"/>
</dbReference>
<evidence type="ECO:0000256" key="2">
    <source>
        <dbReference type="SAM" id="MobiDB-lite"/>
    </source>
</evidence>
<proteinExistence type="predicted"/>
<organism evidence="4">
    <name type="scientific">Selaginella moellendorffii</name>
    <name type="common">Spikemoss</name>
    <dbReference type="NCBI Taxonomy" id="88036"/>
    <lineage>
        <taxon>Eukaryota</taxon>
        <taxon>Viridiplantae</taxon>
        <taxon>Streptophyta</taxon>
        <taxon>Embryophyta</taxon>
        <taxon>Tracheophyta</taxon>
        <taxon>Lycopodiopsida</taxon>
        <taxon>Selaginellales</taxon>
        <taxon>Selaginellaceae</taxon>
        <taxon>Selaginella</taxon>
    </lineage>
</organism>
<dbReference type="OMA" id="NPTHERS"/>
<dbReference type="SUPFAM" id="SSF48371">
    <property type="entry name" value="ARM repeat"/>
    <property type="match status" value="1"/>
</dbReference>
<evidence type="ECO:0000256" key="1">
    <source>
        <dbReference type="SAM" id="Coils"/>
    </source>
</evidence>
<evidence type="ECO:0000313" key="4">
    <source>
        <dbReference type="Proteomes" id="UP000001514"/>
    </source>
</evidence>
<dbReference type="Proteomes" id="UP000001514">
    <property type="component" value="Unassembled WGS sequence"/>
</dbReference>
<dbReference type="HOGENOM" id="CLU_393001_0_0_1"/>
<evidence type="ECO:0000313" key="3">
    <source>
        <dbReference type="EMBL" id="EFJ31746.1"/>
    </source>
</evidence>
<sequence>MIEDDEWDLATMLEIDRLEASAVKASQRQQRAAPAAHLSELDEWDVGALGMEVSCPQLQNANQNLDAAQVKGLEIFSQEIFDGLQQEIERLSAELRLKDQEILEAKRQSLQKEEHLQEAIEVMQREICALKKQSDAAVGEKRKREILACQVASFKAVDSSKPGVTNIDDSSAGDTVKSGADASQAGREPVPFSYADSSDVLQKLHSIWRIKPREAGSELLTRIFTSCERDLYALLRSEDTEMEHSLRSQASVQASGTCAGNLCEALKQVIQGLRSAHTLITPLSSYLSSQNTLIVRSALRVFQCLVGNTWSIFYRQSYLESCQTEGNGWHKDDLCGHVFSSPRVTSNLKTSASSNEDVRRGIPTDEGTALRFLNSTLQLAQSHADTGVKQEALSLVVSFVIHTNPTHERSRVGTVLLEAGIILLLKKSVAVSSAVQLQAVRIVHLLINCPRILEIICSPAGQLASIFKDLCACLTQDEDPVQDYWLRKSTLLSIAFLMSAKQERVLALVQEDGAVSNVARDLISFLDLELRYEEMKKNGSNTSDRSPLLPEAVALLFQLGSHAATATSLLTKTPEAATRSLSVTNRLVALGSQCCVSKSGRKPFASTSSMSVVEMAKILRSKILASFRDASVVRVCIIFNHRRLHSFELNTSGNIEREFRVRQWMIFTCATLALLQNSPGTGTDYSGLNIQVPVCIIHLLGE</sequence>
<gene>
    <name evidence="3" type="ORF">SELMODRAFT_408586</name>
</gene>
<feature type="coiled-coil region" evidence="1">
    <location>
        <begin position="81"/>
        <end position="126"/>
    </location>
</feature>
<keyword evidence="4" id="KW-1185">Reference proteome</keyword>
<dbReference type="EMBL" id="GL377573">
    <property type="protein sequence ID" value="EFJ31746.1"/>
    <property type="molecule type" value="Genomic_DNA"/>
</dbReference>